<gene>
    <name evidence="2" type="primary">NPR2_2</name>
    <name evidence="2" type="ORF">HK105_201758</name>
</gene>
<name>A0ABR4NHB1_9FUNG</name>
<dbReference type="Proteomes" id="UP001527925">
    <property type="component" value="Unassembled WGS sequence"/>
</dbReference>
<evidence type="ECO:0000313" key="2">
    <source>
        <dbReference type="EMBL" id="KAL2918924.1"/>
    </source>
</evidence>
<keyword evidence="3" id="KW-1185">Reference proteome</keyword>
<dbReference type="InterPro" id="IPR009348">
    <property type="entry name" value="NPR2-like"/>
</dbReference>
<dbReference type="Pfam" id="PF06218">
    <property type="entry name" value="NPR2"/>
    <property type="match status" value="1"/>
</dbReference>
<accession>A0ABR4NHB1</accession>
<evidence type="ECO:0000313" key="3">
    <source>
        <dbReference type="Proteomes" id="UP001527925"/>
    </source>
</evidence>
<comment type="similarity">
    <text evidence="1">Belongs to the NPR2 family.</text>
</comment>
<protein>
    <submittedName>
        <fullName evidence="2">Nitrogen permease regulator 2</fullName>
    </submittedName>
</protein>
<proteinExistence type="inferred from homology"/>
<reference evidence="2 3" key="1">
    <citation type="submission" date="2023-09" db="EMBL/GenBank/DDBJ databases">
        <title>Pangenome analysis of Batrachochytrium dendrobatidis and related Chytrids.</title>
        <authorList>
            <person name="Yacoub M.N."/>
            <person name="Stajich J.E."/>
            <person name="James T.Y."/>
        </authorList>
    </citation>
    <scope>NUCLEOTIDE SEQUENCE [LARGE SCALE GENOMIC DNA]</scope>
    <source>
        <strain evidence="2 3">JEL0888</strain>
    </source>
</reference>
<organism evidence="2 3">
    <name type="scientific">Polyrhizophydium stewartii</name>
    <dbReference type="NCBI Taxonomy" id="2732419"/>
    <lineage>
        <taxon>Eukaryota</taxon>
        <taxon>Fungi</taxon>
        <taxon>Fungi incertae sedis</taxon>
        <taxon>Chytridiomycota</taxon>
        <taxon>Chytridiomycota incertae sedis</taxon>
        <taxon>Chytridiomycetes</taxon>
        <taxon>Rhizophydiales</taxon>
        <taxon>Rhizophydiales incertae sedis</taxon>
        <taxon>Polyrhizophydium</taxon>
    </lineage>
</organism>
<comment type="caution">
    <text evidence="2">The sequence shown here is derived from an EMBL/GenBank/DDBJ whole genome shotgun (WGS) entry which is preliminary data.</text>
</comment>
<sequence length="91" mass="10435">MIIVPTTVPATLRRFIIYGVLKGFIHRVHRYPMLMGPADEAPHTRDSQQAKLLSLLDGTHHFDDICTRLQCSVRDLEERLSQMANVCTIFK</sequence>
<dbReference type="PANTHER" id="PTHR12991:SF10">
    <property type="entry name" value="GATOR COMPLEX PROTEIN NPRL2"/>
    <property type="match status" value="1"/>
</dbReference>
<dbReference type="PANTHER" id="PTHR12991">
    <property type="entry name" value="NITROGEN PERMEASE REGULATOR 2/TUMOR SUPPRESSOR CANDIDATE 4"/>
    <property type="match status" value="1"/>
</dbReference>
<evidence type="ECO:0000256" key="1">
    <source>
        <dbReference type="ARBA" id="ARBA00008433"/>
    </source>
</evidence>
<dbReference type="EMBL" id="JADGIZ020000005">
    <property type="protein sequence ID" value="KAL2918924.1"/>
    <property type="molecule type" value="Genomic_DNA"/>
</dbReference>